<name>A0A7G9YZJ4_9EURY</name>
<sequence>MTKANPVDLLDNEVELVGKLLERIESEKEQGKGKLNVLDIGCGPGD</sequence>
<dbReference type="AlphaFoldDB" id="A0A7G9YZJ4"/>
<dbReference type="EMBL" id="MT631541">
    <property type="protein sequence ID" value="QNO53428.1"/>
    <property type="molecule type" value="Genomic_DNA"/>
</dbReference>
<accession>A0A7G9YZJ4</accession>
<gene>
    <name evidence="1" type="ORF">JNHLJEBA_00038</name>
</gene>
<evidence type="ECO:0000313" key="1">
    <source>
        <dbReference type="EMBL" id="QNO53428.1"/>
    </source>
</evidence>
<organism evidence="1">
    <name type="scientific">Candidatus Methanophagaceae archaeon ANME-1 ERB6</name>
    <dbReference type="NCBI Taxonomy" id="2759912"/>
    <lineage>
        <taxon>Archaea</taxon>
        <taxon>Methanobacteriati</taxon>
        <taxon>Methanobacteriota</taxon>
        <taxon>Stenosarchaea group</taxon>
        <taxon>Methanomicrobia</taxon>
        <taxon>Candidatus Methanophagales</taxon>
        <taxon>Candidatus Methanophagaceae</taxon>
    </lineage>
</organism>
<protein>
    <submittedName>
        <fullName evidence="1">Uncharacterized protein</fullName>
    </submittedName>
</protein>
<proteinExistence type="predicted"/>
<reference evidence="1" key="1">
    <citation type="submission" date="2020-06" db="EMBL/GenBank/DDBJ databases">
        <title>Unique genomic features of the anaerobic methanotrophic archaea.</title>
        <authorList>
            <person name="Chadwick G.L."/>
            <person name="Skennerton C.T."/>
            <person name="Laso-Perez R."/>
            <person name="Leu A.O."/>
            <person name="Speth D.R."/>
            <person name="Yu H."/>
            <person name="Morgan-Lang C."/>
            <person name="Hatzenpichler R."/>
            <person name="Goudeau D."/>
            <person name="Malmstrom R."/>
            <person name="Brazelton W.J."/>
            <person name="Woyke T."/>
            <person name="Hallam S.J."/>
            <person name="Tyson G.W."/>
            <person name="Wegener G."/>
            <person name="Boetius A."/>
            <person name="Orphan V."/>
        </authorList>
    </citation>
    <scope>NUCLEOTIDE SEQUENCE</scope>
</reference>